<dbReference type="PANTHER" id="PTHR47235">
    <property type="entry name" value="BLR6548 PROTEIN"/>
    <property type="match status" value="1"/>
</dbReference>
<reference evidence="3" key="1">
    <citation type="submission" date="2020-05" db="EMBL/GenBank/DDBJ databases">
        <authorList>
            <person name="Chiriac C."/>
            <person name="Salcher M."/>
            <person name="Ghai R."/>
            <person name="Kavagutti S V."/>
        </authorList>
    </citation>
    <scope>NUCLEOTIDE SEQUENCE</scope>
</reference>
<dbReference type="Gene3D" id="3.40.50.2300">
    <property type="match status" value="2"/>
</dbReference>
<sequence>MSRITRSPRLIAAVAAVAVAGLALATVPAQATLRNEVGVTSTSITFGITVPMSGIAAPGYNKLAPAAQGYLDYVNDNGGVNGRKVYLKVEDDRYAPATAVSKTNKLVLQDKVFGIAGALGTANHLAVLKSVNPGKRGVPDLFVNTGFSGFDDPKKYPTTFMILPSYVMEAKIMGKYLATKFPGKKIGLIYQDDDFGRNAKTGFAAAGTKFDVSKGYASGSQSAATFAGSQVKAMKDAGVDVVVMFGVTTATAAALGAARAIGYSGQWILGSVGGDATTLKALGVPAALLAGSIGASFVPSTSDDKDPYVVKFKEINDKYNKGKDKTFDNNVFTGMNLGYMLVAALRAAGPNPTRAGVVKALESKGASIAAPGLVPLGYSATSHAGYTGYWFGKYDTTGALIPDDGPGKYAVWVTDSGSGAVTASNFVRPAMPANAIPNN</sequence>
<protein>
    <submittedName>
        <fullName evidence="3">Unannotated protein</fullName>
    </submittedName>
</protein>
<keyword evidence="1" id="KW-0732">Signal</keyword>
<dbReference type="EMBL" id="CAEZXB010000031">
    <property type="protein sequence ID" value="CAB4683433.1"/>
    <property type="molecule type" value="Genomic_DNA"/>
</dbReference>
<evidence type="ECO:0000313" key="4">
    <source>
        <dbReference type="EMBL" id="CAB5075887.1"/>
    </source>
</evidence>
<dbReference type="InterPro" id="IPR028081">
    <property type="entry name" value="Leu-bd"/>
</dbReference>
<feature type="domain" description="Leucine-binding protein" evidence="2">
    <location>
        <begin position="43"/>
        <end position="398"/>
    </location>
</feature>
<proteinExistence type="predicted"/>
<evidence type="ECO:0000259" key="2">
    <source>
        <dbReference type="Pfam" id="PF13458"/>
    </source>
</evidence>
<gene>
    <name evidence="3" type="ORF">UFOPK2342_01327</name>
    <name evidence="4" type="ORF">UFOPK4367_00876</name>
</gene>
<evidence type="ECO:0000256" key="1">
    <source>
        <dbReference type="ARBA" id="ARBA00022729"/>
    </source>
</evidence>
<name>A0A6J6NFZ7_9ZZZZ</name>
<dbReference type="EMBL" id="CAFBRC010000051">
    <property type="protein sequence ID" value="CAB5075887.1"/>
    <property type="molecule type" value="Genomic_DNA"/>
</dbReference>
<dbReference type="InterPro" id="IPR028082">
    <property type="entry name" value="Peripla_BP_I"/>
</dbReference>
<accession>A0A6J6NFZ7</accession>
<evidence type="ECO:0000313" key="3">
    <source>
        <dbReference type="EMBL" id="CAB4683433.1"/>
    </source>
</evidence>
<organism evidence="3">
    <name type="scientific">freshwater metagenome</name>
    <dbReference type="NCBI Taxonomy" id="449393"/>
    <lineage>
        <taxon>unclassified sequences</taxon>
        <taxon>metagenomes</taxon>
        <taxon>ecological metagenomes</taxon>
    </lineage>
</organism>
<dbReference type="AlphaFoldDB" id="A0A6J6NFZ7"/>
<dbReference type="PANTHER" id="PTHR47235:SF1">
    <property type="entry name" value="BLR6548 PROTEIN"/>
    <property type="match status" value="1"/>
</dbReference>
<dbReference type="SUPFAM" id="SSF53822">
    <property type="entry name" value="Periplasmic binding protein-like I"/>
    <property type="match status" value="1"/>
</dbReference>
<dbReference type="Pfam" id="PF13458">
    <property type="entry name" value="Peripla_BP_6"/>
    <property type="match status" value="1"/>
</dbReference>
<dbReference type="CDD" id="cd06343">
    <property type="entry name" value="PBP1_ABC_ligand_binding-like"/>
    <property type="match status" value="1"/>
</dbReference>